<dbReference type="Gene3D" id="1.25.40.390">
    <property type="match status" value="1"/>
</dbReference>
<keyword evidence="3" id="KW-1185">Reference proteome</keyword>
<organism evidence="2 3">
    <name type="scientific">Bacteroides helcogenes (strain ATCC 35417 / DSM 20613 / JCM 6297 / CCUG 15421 / P 36-108)</name>
    <dbReference type="NCBI Taxonomy" id="693979"/>
    <lineage>
        <taxon>Bacteria</taxon>
        <taxon>Pseudomonadati</taxon>
        <taxon>Bacteroidota</taxon>
        <taxon>Bacteroidia</taxon>
        <taxon>Bacteroidales</taxon>
        <taxon>Bacteroidaceae</taxon>
        <taxon>Bacteroides</taxon>
    </lineage>
</organism>
<reference evidence="2 3" key="2">
    <citation type="journal article" date="2011" name="Stand. Genomic Sci.">
        <title>Complete genome sequence of Bacteroides helcogenes type strain (P 36-108).</title>
        <authorList>
            <person name="Pati A."/>
            <person name="Gronow S."/>
            <person name="Zeytun A."/>
            <person name="Lapidus A."/>
            <person name="Nolan M."/>
            <person name="Hammon N."/>
            <person name="Deshpande S."/>
            <person name="Cheng J.F."/>
            <person name="Tapia R."/>
            <person name="Han C."/>
            <person name="Goodwin L."/>
            <person name="Pitluck S."/>
            <person name="Liolios K."/>
            <person name="Pagani I."/>
            <person name="Ivanova N."/>
            <person name="Mavromatis K."/>
            <person name="Chen A."/>
            <person name="Palaniappan K."/>
            <person name="Land M."/>
            <person name="Hauser L."/>
            <person name="Chang Y.J."/>
            <person name="Jeffries C.D."/>
            <person name="Detter J.C."/>
            <person name="Brambilla E."/>
            <person name="Rohde M."/>
            <person name="Goker M."/>
            <person name="Woyke T."/>
            <person name="Bristow J."/>
            <person name="Eisen J.A."/>
            <person name="Markowitz V."/>
            <person name="Hugenholtz P."/>
            <person name="Kyrpides N.C."/>
            <person name="Klenk H.P."/>
            <person name="Lucas S."/>
        </authorList>
    </citation>
    <scope>NUCLEOTIDE SEQUENCE [LARGE SCALE GENOMIC DNA]</scope>
    <source>
        <strain evidence="3">ATCC 35417 / DSM 20613 / JCM 6297 / CCUG 15421 / P 36-108</strain>
    </source>
</reference>
<reference key="1">
    <citation type="submission" date="2010-11" db="EMBL/GenBank/DDBJ databases">
        <title>The complete genome of Bacteroides helcogenes P 36-108.</title>
        <authorList>
            <consortium name="US DOE Joint Genome Institute (JGI-PGF)"/>
            <person name="Lucas S."/>
            <person name="Copeland A."/>
            <person name="Lapidus A."/>
            <person name="Bruce D."/>
            <person name="Goodwin L."/>
            <person name="Pitluck S."/>
            <person name="Kyrpides N."/>
            <person name="Mavromatis K."/>
            <person name="Ivanova N."/>
            <person name="Zeytun A."/>
            <person name="Brettin T."/>
            <person name="Detter J.C."/>
            <person name="Tapia R."/>
            <person name="Han C."/>
            <person name="Land M."/>
            <person name="Hauser L."/>
            <person name="Markowitz V."/>
            <person name="Cheng J.-F."/>
            <person name="Hugenholtz P."/>
            <person name="Woyke T."/>
            <person name="Wu D."/>
            <person name="Gronow S."/>
            <person name="Wellnitz S."/>
            <person name="Brambilla E."/>
            <person name="Klenk H.-P."/>
            <person name="Eisen J.A."/>
        </authorList>
    </citation>
    <scope>NUCLEOTIDE SEQUENCE</scope>
    <source>
        <strain>P 36-108</strain>
    </source>
</reference>
<dbReference type="AlphaFoldDB" id="E6SVL7"/>
<protein>
    <recommendedName>
        <fullName evidence="4">Lipoprotein</fullName>
    </recommendedName>
</protein>
<evidence type="ECO:0000256" key="1">
    <source>
        <dbReference type="SAM" id="SignalP"/>
    </source>
</evidence>
<dbReference type="STRING" id="693979.Bache_1473"/>
<evidence type="ECO:0000313" key="3">
    <source>
        <dbReference type="Proteomes" id="UP000008630"/>
    </source>
</evidence>
<dbReference type="OrthoDB" id="1109828at2"/>
<proteinExistence type="predicted"/>
<evidence type="ECO:0008006" key="4">
    <source>
        <dbReference type="Google" id="ProtNLM"/>
    </source>
</evidence>
<dbReference type="SUPFAM" id="SSF48452">
    <property type="entry name" value="TPR-like"/>
    <property type="match status" value="1"/>
</dbReference>
<dbReference type="PATRIC" id="fig|693979.3.peg.1561"/>
<feature type="signal peptide" evidence="1">
    <location>
        <begin position="1"/>
        <end position="25"/>
    </location>
</feature>
<name>E6SVL7_BACT6</name>
<evidence type="ECO:0000313" key="2">
    <source>
        <dbReference type="EMBL" id="ADV43478.1"/>
    </source>
</evidence>
<dbReference type="EMBL" id="CP002352">
    <property type="protein sequence ID" value="ADV43478.1"/>
    <property type="molecule type" value="Genomic_DNA"/>
</dbReference>
<dbReference type="InterPro" id="IPR041662">
    <property type="entry name" value="SusD-like_2"/>
</dbReference>
<dbReference type="PROSITE" id="PS51257">
    <property type="entry name" value="PROKAR_LIPOPROTEIN"/>
    <property type="match status" value="1"/>
</dbReference>
<gene>
    <name evidence="2" type="ordered locus">Bache_1473</name>
</gene>
<feature type="chain" id="PRO_5003211568" description="Lipoprotein" evidence="1">
    <location>
        <begin position="26"/>
        <end position="554"/>
    </location>
</feature>
<dbReference type="Proteomes" id="UP000008630">
    <property type="component" value="Chromosome"/>
</dbReference>
<keyword evidence="1" id="KW-0732">Signal</keyword>
<dbReference type="HOGENOM" id="CLU_025928_1_0_10"/>
<dbReference type="KEGG" id="bhl:Bache_1473"/>
<dbReference type="InterPro" id="IPR011990">
    <property type="entry name" value="TPR-like_helical_dom_sf"/>
</dbReference>
<dbReference type="RefSeq" id="WP_013547072.1">
    <property type="nucleotide sequence ID" value="NC_014933.1"/>
</dbReference>
<dbReference type="eggNOG" id="COG0521">
    <property type="taxonomic scope" value="Bacteria"/>
</dbReference>
<sequence length="554" mass="62183">MKRYIKNTFAALSLMAVASSCGDFGDTNIDPEHLNEGNVPYTMVFTNAQHQALGSDWDIWRNGMIYLSQWNQHIAAGGWWWSYGINSYSNGYAASYWGSALGGGGRGSVRDIQTVINQWKDDQAMIQNYSIARIVRAYIFQRLTDLHGDIPYSEAGQPKEFSYPKYDKQEDIYNDLLKELDEAQANLGSGTASMGAQDLFYNGDVAKWKKLANSLMLRVAMRLSKVNPEKAKEYSAKAYANGVITATEDNCRLDHSGGVTTNDSSEPYAKIMIHEDPGVAFINQTFLNILSASKDPRIPLIMCVYPTDYDTKDVDPAIAANAAPEKQKGLPGFYSMGPTSSYSIKKYYPTEYTDEVLSNTESAIYFKKTHSQPNRSTYGDPTGPSFVCTAAQTNLLLAEAAYRGWISGDAATFYKAGVRCAMEQFAQYPSSNAKALYNEYLNSAAIETYLAANPYDASKALEQINTQYWITCFCDEYETYANWRRSGYPELTEKCSAHDNWSTIGNYGPAIVRRFPYPDDELQVNSTNYKEALDRMGLNNENDFNNTRVWWDTK</sequence>
<dbReference type="Pfam" id="PF12771">
    <property type="entry name" value="SusD-like_2"/>
    <property type="match status" value="1"/>
</dbReference>
<accession>E6SVL7</accession>